<proteinExistence type="predicted"/>
<protein>
    <submittedName>
        <fullName evidence="1">Uncharacterized protein</fullName>
    </submittedName>
</protein>
<keyword evidence="2" id="KW-1185">Reference proteome</keyword>
<name>A0A0D8FWA5_9ACTN</name>
<dbReference type="STRING" id="1121877.FEAC_08150"/>
<sequence>MIVEGFRQLWALTFGSRGRPWSIKRQLSWLRFRMETYAGEGGGMRASEVARFLRWSARERASWRRLD</sequence>
<evidence type="ECO:0000313" key="1">
    <source>
        <dbReference type="EMBL" id="KJE77381.1"/>
    </source>
</evidence>
<accession>A0A0D8FWA5</accession>
<dbReference type="Proteomes" id="UP000032336">
    <property type="component" value="Unassembled WGS sequence"/>
</dbReference>
<reference evidence="1 2" key="1">
    <citation type="submission" date="2015-01" db="EMBL/GenBank/DDBJ databases">
        <title>Draft genome of the acidophilic iron oxidizer Ferrimicrobium acidiphilum strain T23.</title>
        <authorList>
            <person name="Poehlein A."/>
            <person name="Eisen S."/>
            <person name="Schloemann M."/>
            <person name="Johnson B.D."/>
            <person name="Daniel R."/>
            <person name="Muehling M."/>
        </authorList>
    </citation>
    <scope>NUCLEOTIDE SEQUENCE [LARGE SCALE GENOMIC DNA]</scope>
    <source>
        <strain evidence="1 2">T23</strain>
    </source>
</reference>
<gene>
    <name evidence="1" type="ORF">FEAC_08150</name>
</gene>
<dbReference type="AlphaFoldDB" id="A0A0D8FWA5"/>
<dbReference type="EMBL" id="JXUW01000005">
    <property type="protein sequence ID" value="KJE77381.1"/>
    <property type="molecule type" value="Genomic_DNA"/>
</dbReference>
<evidence type="ECO:0000313" key="2">
    <source>
        <dbReference type="Proteomes" id="UP000032336"/>
    </source>
</evidence>
<organism evidence="1 2">
    <name type="scientific">Ferrimicrobium acidiphilum DSM 19497</name>
    <dbReference type="NCBI Taxonomy" id="1121877"/>
    <lineage>
        <taxon>Bacteria</taxon>
        <taxon>Bacillati</taxon>
        <taxon>Actinomycetota</taxon>
        <taxon>Acidimicrobiia</taxon>
        <taxon>Acidimicrobiales</taxon>
        <taxon>Acidimicrobiaceae</taxon>
        <taxon>Ferrimicrobium</taxon>
    </lineage>
</organism>
<comment type="caution">
    <text evidence="1">The sequence shown here is derived from an EMBL/GenBank/DDBJ whole genome shotgun (WGS) entry which is preliminary data.</text>
</comment>